<gene>
    <name evidence="1" type="ORF">JTE90_028306</name>
</gene>
<name>A0AAV6TZT5_9ARAC</name>
<proteinExistence type="predicted"/>
<evidence type="ECO:0000313" key="1">
    <source>
        <dbReference type="EMBL" id="KAG8177585.1"/>
    </source>
</evidence>
<dbReference type="AlphaFoldDB" id="A0AAV6TZT5"/>
<keyword evidence="2" id="KW-1185">Reference proteome</keyword>
<reference evidence="1 2" key="1">
    <citation type="journal article" date="2022" name="Nat. Ecol. Evol.">
        <title>A masculinizing supergene underlies an exaggerated male reproductive morph in a spider.</title>
        <authorList>
            <person name="Hendrickx F."/>
            <person name="De Corte Z."/>
            <person name="Sonet G."/>
            <person name="Van Belleghem S.M."/>
            <person name="Kostlbacher S."/>
            <person name="Vangestel C."/>
        </authorList>
    </citation>
    <scope>NUCLEOTIDE SEQUENCE [LARGE SCALE GENOMIC DNA]</scope>
    <source>
        <strain evidence="1">W744_W776</strain>
    </source>
</reference>
<protein>
    <submittedName>
        <fullName evidence="1">Uncharacterized protein</fullName>
    </submittedName>
</protein>
<comment type="caution">
    <text evidence="1">The sequence shown here is derived from an EMBL/GenBank/DDBJ whole genome shotgun (WGS) entry which is preliminary data.</text>
</comment>
<organism evidence="1 2">
    <name type="scientific">Oedothorax gibbosus</name>
    <dbReference type="NCBI Taxonomy" id="931172"/>
    <lineage>
        <taxon>Eukaryota</taxon>
        <taxon>Metazoa</taxon>
        <taxon>Ecdysozoa</taxon>
        <taxon>Arthropoda</taxon>
        <taxon>Chelicerata</taxon>
        <taxon>Arachnida</taxon>
        <taxon>Araneae</taxon>
        <taxon>Araneomorphae</taxon>
        <taxon>Entelegynae</taxon>
        <taxon>Araneoidea</taxon>
        <taxon>Linyphiidae</taxon>
        <taxon>Erigoninae</taxon>
        <taxon>Oedothorax</taxon>
    </lineage>
</organism>
<evidence type="ECO:0000313" key="2">
    <source>
        <dbReference type="Proteomes" id="UP000827092"/>
    </source>
</evidence>
<dbReference type="Proteomes" id="UP000827092">
    <property type="component" value="Unassembled WGS sequence"/>
</dbReference>
<sequence>MRIQSLQTRASVLTNQDSRRLLSVRRSFYRFHFLCACVSWRCLPPTLQLRRTEDVIEDTRDVQHDGGGDEDVTPSLNGLLKQYTSSLYQP</sequence>
<accession>A0AAV6TZT5</accession>
<dbReference type="EMBL" id="JAFNEN010000771">
    <property type="protein sequence ID" value="KAG8177585.1"/>
    <property type="molecule type" value="Genomic_DNA"/>
</dbReference>